<dbReference type="RefSeq" id="WP_160689968.1">
    <property type="nucleotide sequence ID" value="NZ_CP047897.1"/>
</dbReference>
<evidence type="ECO:0000313" key="11">
    <source>
        <dbReference type="Proteomes" id="UP000464214"/>
    </source>
</evidence>
<dbReference type="SUPFAM" id="SSF53597">
    <property type="entry name" value="Dihydrofolate reductase-like"/>
    <property type="match status" value="1"/>
</dbReference>
<dbReference type="GO" id="GO:0005829">
    <property type="term" value="C:cytosol"/>
    <property type="evidence" value="ECO:0007669"/>
    <property type="project" value="TreeGrafter"/>
</dbReference>
<dbReference type="EC" id="1.5.1.3" evidence="3 8"/>
<dbReference type="GO" id="GO:0046654">
    <property type="term" value="P:tetrahydrofolate biosynthetic process"/>
    <property type="evidence" value="ECO:0007669"/>
    <property type="project" value="UniProtKB-UniPathway"/>
</dbReference>
<comment type="catalytic activity">
    <reaction evidence="8">
        <text>(6S)-5,6,7,8-tetrahydrofolate + NADP(+) = 7,8-dihydrofolate + NADPH + H(+)</text>
        <dbReference type="Rhea" id="RHEA:15009"/>
        <dbReference type="ChEBI" id="CHEBI:15378"/>
        <dbReference type="ChEBI" id="CHEBI:57451"/>
        <dbReference type="ChEBI" id="CHEBI:57453"/>
        <dbReference type="ChEBI" id="CHEBI:57783"/>
        <dbReference type="ChEBI" id="CHEBI:58349"/>
        <dbReference type="EC" id="1.5.1.3"/>
    </reaction>
</comment>
<keyword evidence="11" id="KW-1185">Reference proteome</keyword>
<comment type="pathway">
    <text evidence="1 8">Cofactor biosynthesis; tetrahydrofolate biosynthesis; 5,6,7,8-tetrahydrofolate from 7,8-dihydrofolate: step 1/1.</text>
</comment>
<keyword evidence="4 8" id="KW-0554">One-carbon metabolism</keyword>
<dbReference type="PANTHER" id="PTHR48069">
    <property type="entry name" value="DIHYDROFOLATE REDUCTASE"/>
    <property type="match status" value="1"/>
</dbReference>
<dbReference type="Proteomes" id="UP000464214">
    <property type="component" value="Chromosome"/>
</dbReference>
<dbReference type="PIRSF" id="PIRSF000194">
    <property type="entry name" value="DHFR"/>
    <property type="match status" value="1"/>
</dbReference>
<dbReference type="InterPro" id="IPR024072">
    <property type="entry name" value="DHFR-like_dom_sf"/>
</dbReference>
<dbReference type="GO" id="GO:0046452">
    <property type="term" value="P:dihydrofolate metabolic process"/>
    <property type="evidence" value="ECO:0007669"/>
    <property type="project" value="TreeGrafter"/>
</dbReference>
<evidence type="ECO:0000256" key="2">
    <source>
        <dbReference type="ARBA" id="ARBA00009539"/>
    </source>
</evidence>
<comment type="similarity">
    <text evidence="2 8">Belongs to the dihydrofolate reductase family.</text>
</comment>
<dbReference type="EMBL" id="CP047897">
    <property type="protein sequence ID" value="QHL87006.1"/>
    <property type="molecule type" value="Genomic_DNA"/>
</dbReference>
<comment type="function">
    <text evidence="7 8">Key enzyme in folate metabolism. Catalyzes an essential reaction for de novo glycine and purine synthesis, and for DNA precursor synthesis.</text>
</comment>
<name>A0A6P1NT12_9BACT</name>
<dbReference type="GO" id="GO:0070401">
    <property type="term" value="F:NADP+ binding"/>
    <property type="evidence" value="ECO:0007669"/>
    <property type="project" value="UniProtKB-ARBA"/>
</dbReference>
<keyword evidence="6 8" id="KW-0560">Oxidoreductase</keyword>
<gene>
    <name evidence="10" type="ORF">GU926_05975</name>
</gene>
<dbReference type="PANTHER" id="PTHR48069:SF3">
    <property type="entry name" value="DIHYDROFOLATE REDUCTASE"/>
    <property type="match status" value="1"/>
</dbReference>
<reference evidence="10 11" key="1">
    <citation type="submission" date="2020-01" db="EMBL/GenBank/DDBJ databases">
        <authorList>
            <person name="Kim M."/>
        </authorList>
    </citation>
    <scope>NUCLEOTIDE SEQUENCE [LARGE SCALE GENOMIC DNA]</scope>
    <source>
        <strain evidence="10 11">BT10</strain>
    </source>
</reference>
<evidence type="ECO:0000259" key="9">
    <source>
        <dbReference type="PROSITE" id="PS51330"/>
    </source>
</evidence>
<dbReference type="KEGG" id="nib:GU926_05975"/>
<evidence type="ECO:0000256" key="7">
    <source>
        <dbReference type="ARBA" id="ARBA00025067"/>
    </source>
</evidence>
<feature type="domain" description="DHFR" evidence="9">
    <location>
        <begin position="1"/>
        <end position="161"/>
    </location>
</feature>
<dbReference type="CDD" id="cd00209">
    <property type="entry name" value="DHFR"/>
    <property type="match status" value="1"/>
</dbReference>
<dbReference type="GO" id="GO:0046655">
    <property type="term" value="P:folic acid metabolic process"/>
    <property type="evidence" value="ECO:0007669"/>
    <property type="project" value="TreeGrafter"/>
</dbReference>
<dbReference type="AlphaFoldDB" id="A0A6P1NT12"/>
<dbReference type="InterPro" id="IPR012259">
    <property type="entry name" value="DHFR"/>
</dbReference>
<keyword evidence="5 8" id="KW-0521">NADP</keyword>
<evidence type="ECO:0000256" key="6">
    <source>
        <dbReference type="ARBA" id="ARBA00023002"/>
    </source>
</evidence>
<dbReference type="GO" id="GO:0004146">
    <property type="term" value="F:dihydrofolate reductase activity"/>
    <property type="evidence" value="ECO:0007669"/>
    <property type="project" value="UniProtKB-EC"/>
</dbReference>
<evidence type="ECO:0000256" key="4">
    <source>
        <dbReference type="ARBA" id="ARBA00022563"/>
    </source>
</evidence>
<dbReference type="Pfam" id="PF00186">
    <property type="entry name" value="DHFR_1"/>
    <property type="match status" value="1"/>
</dbReference>
<proteinExistence type="inferred from homology"/>
<dbReference type="GO" id="GO:0006730">
    <property type="term" value="P:one-carbon metabolic process"/>
    <property type="evidence" value="ECO:0007669"/>
    <property type="project" value="UniProtKB-KW"/>
</dbReference>
<dbReference type="Gene3D" id="3.40.430.10">
    <property type="entry name" value="Dihydrofolate Reductase, subunit A"/>
    <property type="match status" value="1"/>
</dbReference>
<evidence type="ECO:0000256" key="1">
    <source>
        <dbReference type="ARBA" id="ARBA00004903"/>
    </source>
</evidence>
<evidence type="ECO:0000313" key="10">
    <source>
        <dbReference type="EMBL" id="QHL87006.1"/>
    </source>
</evidence>
<dbReference type="PROSITE" id="PS51330">
    <property type="entry name" value="DHFR_2"/>
    <property type="match status" value="1"/>
</dbReference>
<dbReference type="InterPro" id="IPR001796">
    <property type="entry name" value="DHFR_dom"/>
</dbReference>
<protein>
    <recommendedName>
        <fullName evidence="3 8">Dihydrofolate reductase</fullName>
        <ecNumber evidence="3 8">1.5.1.3</ecNumber>
    </recommendedName>
</protein>
<organism evidence="10 11">
    <name type="scientific">Nibribacter ruber</name>
    <dbReference type="NCBI Taxonomy" id="2698458"/>
    <lineage>
        <taxon>Bacteria</taxon>
        <taxon>Pseudomonadati</taxon>
        <taxon>Bacteroidota</taxon>
        <taxon>Cytophagia</taxon>
        <taxon>Cytophagales</taxon>
        <taxon>Hymenobacteraceae</taxon>
        <taxon>Nibribacter</taxon>
    </lineage>
</organism>
<evidence type="ECO:0000256" key="5">
    <source>
        <dbReference type="ARBA" id="ARBA00022857"/>
    </source>
</evidence>
<sequence>MIHLVVAISENRVIGKDNQLIWHLPEDLKHFKLLTMGHPMIMGRKTFEAIGKPLPGRTSIIVTRQKDLQAPEGCIVSHSLEEALQEAMTLDEQVMVVGGADIYNQTLPLAEVVHLTLVHESFDGDAFFPELSPEEWDITNQQEHEADEKHAYPFSFFTFRRIAGFSAN</sequence>
<dbReference type="UniPathway" id="UPA00077">
    <property type="reaction ID" value="UER00158"/>
</dbReference>
<accession>A0A6P1NT12</accession>
<dbReference type="FunFam" id="3.40.430.10:FF:000001">
    <property type="entry name" value="Dihydrofolate reductase"/>
    <property type="match status" value="1"/>
</dbReference>
<evidence type="ECO:0000256" key="3">
    <source>
        <dbReference type="ARBA" id="ARBA00012856"/>
    </source>
</evidence>
<evidence type="ECO:0000256" key="8">
    <source>
        <dbReference type="PIRNR" id="PIRNR000194"/>
    </source>
</evidence>
<dbReference type="PRINTS" id="PR00070">
    <property type="entry name" value="DHFR"/>
</dbReference>